<dbReference type="InterPro" id="IPR052895">
    <property type="entry name" value="HetReg/Transcr_Mod"/>
</dbReference>
<dbReference type="PANTHER" id="PTHR24148">
    <property type="entry name" value="ANKYRIN REPEAT DOMAIN-CONTAINING PROTEIN 39 HOMOLOG-RELATED"/>
    <property type="match status" value="1"/>
</dbReference>
<dbReference type="InterPro" id="IPR010730">
    <property type="entry name" value="HET"/>
</dbReference>
<dbReference type="OrthoDB" id="3557394at2759"/>
<organism evidence="2 3">
    <name type="scientific">Fusarium albosuccineum</name>
    <dbReference type="NCBI Taxonomy" id="1237068"/>
    <lineage>
        <taxon>Eukaryota</taxon>
        <taxon>Fungi</taxon>
        <taxon>Dikarya</taxon>
        <taxon>Ascomycota</taxon>
        <taxon>Pezizomycotina</taxon>
        <taxon>Sordariomycetes</taxon>
        <taxon>Hypocreomycetidae</taxon>
        <taxon>Hypocreales</taxon>
        <taxon>Nectriaceae</taxon>
        <taxon>Fusarium</taxon>
        <taxon>Fusarium decemcellulare species complex</taxon>
    </lineage>
</organism>
<accession>A0A8H4KMB7</accession>
<keyword evidence="3" id="KW-1185">Reference proteome</keyword>
<reference evidence="2 3" key="1">
    <citation type="submission" date="2020-01" db="EMBL/GenBank/DDBJ databases">
        <title>Identification and distribution of gene clusters putatively required for synthesis of sphingolipid metabolism inhibitors in phylogenetically diverse species of the filamentous fungus Fusarium.</title>
        <authorList>
            <person name="Kim H.-S."/>
            <person name="Busman M."/>
            <person name="Brown D.W."/>
            <person name="Divon H."/>
            <person name="Uhlig S."/>
            <person name="Proctor R.H."/>
        </authorList>
    </citation>
    <scope>NUCLEOTIDE SEQUENCE [LARGE SCALE GENOMIC DNA]</scope>
    <source>
        <strain evidence="2 3">NRRL 20459</strain>
    </source>
</reference>
<name>A0A8H4KMB7_9HYPO</name>
<dbReference type="EMBL" id="JAADYS010002848">
    <property type="protein sequence ID" value="KAF4453895.1"/>
    <property type="molecule type" value="Genomic_DNA"/>
</dbReference>
<comment type="caution">
    <text evidence="2">The sequence shown here is derived from an EMBL/GenBank/DDBJ whole genome shotgun (WGS) entry which is preliminary data.</text>
</comment>
<sequence length="715" mass="80461">MDQLLYQQAPLSERSIRLLTIFPSLSATSPVTCELSVVHLPDDSSEPWPEYRALSYAWRETVPEAKYPSTVICCNGLDIETSPNLYTALVSLRQKYSGPLTLWIDYLCINQSDINERSSQVRLMGEIFSHSSEVLIWLGEAGVPHPETENQQHHYRWGGDQEDEPLVQYYQTLFDASVVTGSPRKSQRAVDAALAECGGHAFGVFCVLSSLSRNIPATGLRFYFSPVETLEYQMWASSLRQSIHDIVNKAWWQRTWVVQECVLAKNLTVHYGHLSCPWSMFERGASFYRSNCSSHDPVSDTNASDPLANLAFLVAQIQAPRQTINQGQLLAPLDALRHFHRREATDARDKVFGLLELLDQPLLVPNYSMSKSEVYLAAAMHIISSSGNLDLLAGQNRHNQLGIPSWSPDWSIPATECKRLRIQNLSLYNASRSMPAATAIVHVSQSQAILEVSGVCVDKVRHVSPDLGPEDGFYRWRRLEFLWQDFVRRSLGYPAIMWHPDFRFRSKDPLIGLEERWINDGYAHVFWRALCSDMTYIGGDQTQKESYRRVVPIDFASYASFLDGNAAGSRRSVTVKGRRTFRPVRSDGVNRQRNEFLYAINAMSGDRHIFVTEGGRIGIGPRGTTEGDQVTVLAGSKVPFLLRQRGNVSCGASKVKQLLPSLGENTTSEMVCDATHESYMVVGDAYVYGVMDGEVEMQENGQPQSEHLFIVIMNR</sequence>
<evidence type="ECO:0000259" key="1">
    <source>
        <dbReference type="Pfam" id="PF06985"/>
    </source>
</evidence>
<dbReference type="Proteomes" id="UP000554235">
    <property type="component" value="Unassembled WGS sequence"/>
</dbReference>
<dbReference type="PANTHER" id="PTHR24148:SF73">
    <property type="entry name" value="HET DOMAIN PROTEIN (AFU_ORTHOLOGUE AFUA_8G01020)"/>
    <property type="match status" value="1"/>
</dbReference>
<feature type="domain" description="Heterokaryon incompatibility" evidence="1">
    <location>
        <begin position="51"/>
        <end position="260"/>
    </location>
</feature>
<gene>
    <name evidence="2" type="ORF">FALBO_15912</name>
</gene>
<dbReference type="Pfam" id="PF06985">
    <property type="entry name" value="HET"/>
    <property type="match status" value="1"/>
</dbReference>
<dbReference type="AlphaFoldDB" id="A0A8H4KMB7"/>
<proteinExistence type="predicted"/>
<protein>
    <submittedName>
        <fullName evidence="2">HET-domain-containing</fullName>
    </submittedName>
</protein>
<evidence type="ECO:0000313" key="2">
    <source>
        <dbReference type="EMBL" id="KAF4453895.1"/>
    </source>
</evidence>
<evidence type="ECO:0000313" key="3">
    <source>
        <dbReference type="Proteomes" id="UP000554235"/>
    </source>
</evidence>